<dbReference type="Pfam" id="PF06957">
    <property type="entry name" value="COPI_C"/>
    <property type="match status" value="1"/>
</dbReference>
<dbReference type="Proteomes" id="UP001057455">
    <property type="component" value="Unassembled WGS sequence"/>
</dbReference>
<evidence type="ECO:0000259" key="1">
    <source>
        <dbReference type="Pfam" id="PF06957"/>
    </source>
</evidence>
<comment type="caution">
    <text evidence="2">The sequence shown here is derived from an EMBL/GenBank/DDBJ whole genome shotgun (WGS) entry which is preliminary data.</text>
</comment>
<accession>A0A9W5WVH1</accession>
<feature type="domain" description="Coatomer alpha subunit C-terminal" evidence="1">
    <location>
        <begin position="19"/>
        <end position="97"/>
    </location>
</feature>
<gene>
    <name evidence="2" type="ORF">BaOVIS_024540</name>
</gene>
<dbReference type="EMBL" id="BLIY01000017">
    <property type="protein sequence ID" value="GFE55050.1"/>
    <property type="molecule type" value="Genomic_DNA"/>
</dbReference>
<protein>
    <submittedName>
        <fullName evidence="2">Coatomer alpha</fullName>
    </submittedName>
</protein>
<dbReference type="OrthoDB" id="10261470at2759"/>
<dbReference type="GO" id="GO:0006886">
    <property type="term" value="P:intracellular protein transport"/>
    <property type="evidence" value="ECO:0007669"/>
    <property type="project" value="InterPro"/>
</dbReference>
<reference evidence="2" key="1">
    <citation type="submission" date="2019-12" db="EMBL/GenBank/DDBJ databases">
        <title>Genome sequence of Babesia ovis.</title>
        <authorList>
            <person name="Yamagishi J."/>
            <person name="Sevinc F."/>
            <person name="Xuan X."/>
        </authorList>
    </citation>
    <scope>NUCLEOTIDE SEQUENCE</scope>
    <source>
        <strain evidence="2">Selcuk</strain>
    </source>
</reference>
<evidence type="ECO:0000313" key="3">
    <source>
        <dbReference type="Proteomes" id="UP001057455"/>
    </source>
</evidence>
<dbReference type="GO" id="GO:0005198">
    <property type="term" value="F:structural molecule activity"/>
    <property type="evidence" value="ECO:0007669"/>
    <property type="project" value="InterPro"/>
</dbReference>
<dbReference type="GO" id="GO:0030126">
    <property type="term" value="C:COPI vesicle coat"/>
    <property type="evidence" value="ECO:0007669"/>
    <property type="project" value="InterPro"/>
</dbReference>
<dbReference type="AlphaFoldDB" id="A0A9W5WVH1"/>
<name>A0A9W5WVH1_BABOV</name>
<sequence>MEIIDNITRLLSQDVSNIEGAEDEMQKAKRIYALCEKKGIETYTLDYDEEDETDLSICTLSLVKTNGQPTVQCRFCGALALEKFLSHKCNICQLCKLTK</sequence>
<proteinExistence type="predicted"/>
<dbReference type="InterPro" id="IPR010714">
    <property type="entry name" value="Coatomer_asu_C"/>
</dbReference>
<keyword evidence="3" id="KW-1185">Reference proteome</keyword>
<organism evidence="2 3">
    <name type="scientific">Babesia ovis</name>
    <dbReference type="NCBI Taxonomy" id="5869"/>
    <lineage>
        <taxon>Eukaryota</taxon>
        <taxon>Sar</taxon>
        <taxon>Alveolata</taxon>
        <taxon>Apicomplexa</taxon>
        <taxon>Aconoidasida</taxon>
        <taxon>Piroplasmida</taxon>
        <taxon>Babesiidae</taxon>
        <taxon>Babesia</taxon>
    </lineage>
</organism>
<evidence type="ECO:0000313" key="2">
    <source>
        <dbReference type="EMBL" id="GFE55050.1"/>
    </source>
</evidence>
<dbReference type="GO" id="GO:0016192">
    <property type="term" value="P:vesicle-mediated transport"/>
    <property type="evidence" value="ECO:0007669"/>
    <property type="project" value="InterPro"/>
</dbReference>